<feature type="region of interest" description="Disordered" evidence="6">
    <location>
        <begin position="1"/>
        <end position="27"/>
    </location>
</feature>
<evidence type="ECO:0000256" key="2">
    <source>
        <dbReference type="ARBA" id="ARBA00023015"/>
    </source>
</evidence>
<dbReference type="InterPro" id="IPR036638">
    <property type="entry name" value="HLH_DNA-bd_sf"/>
</dbReference>
<dbReference type="SMART" id="SM00353">
    <property type="entry name" value="HLH"/>
    <property type="match status" value="1"/>
</dbReference>
<keyword evidence="4" id="KW-0539">Nucleus</keyword>
<dbReference type="SUPFAM" id="SSF47459">
    <property type="entry name" value="HLH, helix-loop-helix DNA-binding domain"/>
    <property type="match status" value="1"/>
</dbReference>
<dbReference type="Pfam" id="PF00010">
    <property type="entry name" value="HLH"/>
    <property type="match status" value="1"/>
</dbReference>
<evidence type="ECO:0000256" key="1">
    <source>
        <dbReference type="ARBA" id="ARBA00004123"/>
    </source>
</evidence>
<keyword evidence="3" id="KW-0804">Transcription</keyword>
<evidence type="ECO:0000256" key="6">
    <source>
        <dbReference type="SAM" id="MobiDB-lite"/>
    </source>
</evidence>
<comment type="subcellular location">
    <subcellularLocation>
        <location evidence="1">Nucleus</location>
    </subcellularLocation>
</comment>
<dbReference type="Pfam" id="PF23133">
    <property type="entry name" value="DUF7050"/>
    <property type="match status" value="1"/>
</dbReference>
<sequence>MRCRRSRIQSKERKPLKQAQNSKDDVEHVVRSERITAEHVQNATPRLSAICLLFFDGLYQEAESSQQPSIARTLFNAYRESVHYVDHGRVPGFAFKNNIPYMEMKLDGPQRMGSEVQIQFYQEAGIKTVVFMGCTIGEIELGMSSEAQVNLEMEMKNWFPVDFSRQTAPRELQAAQTTNQNTSSSSSLRSLSIGNVEYSPSIFNIPNEALLPETLIIKSVPLSAAPIISINSPHDQAKHALSQIRNVQFPTIENEDSIMTKAILDVLTSPASTSSSQMSTAQNSPTAFRSYHAAFGPRVATRNQKHNMFKRAVLFFRNLNMRRRRELHIRENRPNTAMQLHHVISERRRRQKLNESFQVLRSFLPPGSKKDKASVLSNTTEYLSSLKSQLKEVRKRNQTLETQLSTNRIEVGLISSSRIDQRVNVEISQVLSASTSESRLLDLRVNLRSGECSLLDLVFRVLGFLKQQRNISLLSVQSNTRMQVESNVPVHGLVLRLKIEGDEFDESGFQEAVRRVVDDLPH</sequence>
<dbReference type="CDD" id="cd11393">
    <property type="entry name" value="bHLH_AtbHLH_like"/>
    <property type="match status" value="1"/>
</dbReference>
<proteinExistence type="predicted"/>
<dbReference type="PANTHER" id="PTHR46665">
    <property type="entry name" value="TRANSCRIPTION FACTOR BHLH041-RELATED-RELATED"/>
    <property type="match status" value="1"/>
</dbReference>
<dbReference type="PANTHER" id="PTHR46665:SF1">
    <property type="entry name" value="SPERMATOGENESIS- AND OOGENESIS-SPECIFIC BASIC HELIX-LOOP-HELIX-CONTAINING PROTEIN 1"/>
    <property type="match status" value="1"/>
</dbReference>
<dbReference type="InterPro" id="IPR055477">
    <property type="entry name" value="DUF7049"/>
</dbReference>
<dbReference type="InterPro" id="IPR045239">
    <property type="entry name" value="bHLH95_bHLH"/>
</dbReference>
<dbReference type="InterPro" id="IPR055478">
    <property type="entry name" value="DUF7050"/>
</dbReference>
<comment type="caution">
    <text evidence="8">The sequence shown here is derived from an EMBL/GenBank/DDBJ whole genome shotgun (WGS) entry which is preliminary data.</text>
</comment>
<accession>A0ABR0X0I7</accession>
<dbReference type="Pfam" id="PF23132">
    <property type="entry name" value="DUF7049"/>
    <property type="match status" value="1"/>
</dbReference>
<dbReference type="InterPro" id="IPR011598">
    <property type="entry name" value="bHLH_dom"/>
</dbReference>
<dbReference type="InterPro" id="IPR044658">
    <property type="entry name" value="bHLH92/bHLH041-like"/>
</dbReference>
<evidence type="ECO:0000313" key="8">
    <source>
        <dbReference type="EMBL" id="KAK6151960.1"/>
    </source>
</evidence>
<organism evidence="8 9">
    <name type="scientific">Rehmannia glutinosa</name>
    <name type="common">Chinese foxglove</name>
    <dbReference type="NCBI Taxonomy" id="99300"/>
    <lineage>
        <taxon>Eukaryota</taxon>
        <taxon>Viridiplantae</taxon>
        <taxon>Streptophyta</taxon>
        <taxon>Embryophyta</taxon>
        <taxon>Tracheophyta</taxon>
        <taxon>Spermatophyta</taxon>
        <taxon>Magnoliopsida</taxon>
        <taxon>eudicotyledons</taxon>
        <taxon>Gunneridae</taxon>
        <taxon>Pentapetalae</taxon>
        <taxon>asterids</taxon>
        <taxon>lamiids</taxon>
        <taxon>Lamiales</taxon>
        <taxon>Orobanchaceae</taxon>
        <taxon>Rehmannieae</taxon>
        <taxon>Rehmannia</taxon>
    </lineage>
</organism>
<gene>
    <name evidence="8" type="ORF">DH2020_014595</name>
</gene>
<keyword evidence="2" id="KW-0805">Transcription regulation</keyword>
<reference evidence="8 9" key="1">
    <citation type="journal article" date="2021" name="Comput. Struct. Biotechnol. J.">
        <title>De novo genome assembly of the potent medicinal plant Rehmannia glutinosa using nanopore technology.</title>
        <authorList>
            <person name="Ma L."/>
            <person name="Dong C."/>
            <person name="Song C."/>
            <person name="Wang X."/>
            <person name="Zheng X."/>
            <person name="Niu Y."/>
            <person name="Chen S."/>
            <person name="Feng W."/>
        </authorList>
    </citation>
    <scope>NUCLEOTIDE SEQUENCE [LARGE SCALE GENOMIC DNA]</scope>
    <source>
        <strain evidence="8">DH-2019</strain>
    </source>
</reference>
<feature type="domain" description="BHLH" evidence="7">
    <location>
        <begin position="337"/>
        <end position="386"/>
    </location>
</feature>
<dbReference type="Proteomes" id="UP001318860">
    <property type="component" value="Unassembled WGS sequence"/>
</dbReference>
<evidence type="ECO:0000259" key="7">
    <source>
        <dbReference type="PROSITE" id="PS50888"/>
    </source>
</evidence>
<dbReference type="EMBL" id="JABTTQ020000007">
    <property type="protein sequence ID" value="KAK6151960.1"/>
    <property type="molecule type" value="Genomic_DNA"/>
</dbReference>
<evidence type="ECO:0000256" key="4">
    <source>
        <dbReference type="ARBA" id="ARBA00023242"/>
    </source>
</evidence>
<keyword evidence="5" id="KW-0175">Coiled coil</keyword>
<feature type="coiled-coil region" evidence="5">
    <location>
        <begin position="383"/>
        <end position="410"/>
    </location>
</feature>
<keyword evidence="9" id="KW-1185">Reference proteome</keyword>
<evidence type="ECO:0000256" key="3">
    <source>
        <dbReference type="ARBA" id="ARBA00023163"/>
    </source>
</evidence>
<name>A0ABR0X0I7_REHGL</name>
<protein>
    <recommendedName>
        <fullName evidence="7">BHLH domain-containing protein</fullName>
    </recommendedName>
</protein>
<dbReference type="PROSITE" id="PS50888">
    <property type="entry name" value="BHLH"/>
    <property type="match status" value="1"/>
</dbReference>
<evidence type="ECO:0000256" key="5">
    <source>
        <dbReference type="SAM" id="Coils"/>
    </source>
</evidence>
<evidence type="ECO:0000313" key="9">
    <source>
        <dbReference type="Proteomes" id="UP001318860"/>
    </source>
</evidence>
<dbReference type="Gene3D" id="4.10.280.10">
    <property type="entry name" value="Helix-loop-helix DNA-binding domain"/>
    <property type="match status" value="1"/>
</dbReference>